<dbReference type="PANTHER" id="PTHR46599:SF3">
    <property type="entry name" value="PIGGYBAC TRANSPOSABLE ELEMENT-DERIVED PROTEIN 4"/>
    <property type="match status" value="1"/>
</dbReference>
<reference evidence="4" key="1">
    <citation type="submission" date="2025-08" db="UniProtKB">
        <authorList>
            <consortium name="RefSeq"/>
        </authorList>
    </citation>
    <scope>IDENTIFICATION</scope>
    <source>
        <tissue evidence="4">Muscle</tissue>
    </source>
</reference>
<proteinExistence type="predicted"/>
<name>A0ABM1SYV0_LIMPO</name>
<evidence type="ECO:0000313" key="3">
    <source>
        <dbReference type="Proteomes" id="UP000694941"/>
    </source>
</evidence>
<accession>A0ABM1SYV0</accession>
<evidence type="ECO:0000259" key="2">
    <source>
        <dbReference type="Pfam" id="PF13843"/>
    </source>
</evidence>
<dbReference type="Proteomes" id="UP000694941">
    <property type="component" value="Unplaced"/>
</dbReference>
<feature type="region of interest" description="Disordered" evidence="1">
    <location>
        <begin position="154"/>
        <end position="186"/>
    </location>
</feature>
<evidence type="ECO:0000313" key="4">
    <source>
        <dbReference type="RefSeq" id="XP_022248806.1"/>
    </source>
</evidence>
<dbReference type="PANTHER" id="PTHR46599">
    <property type="entry name" value="PIGGYBAC TRANSPOSABLE ELEMENT-DERIVED PROTEIN 4"/>
    <property type="match status" value="1"/>
</dbReference>
<organism evidence="3 4">
    <name type="scientific">Limulus polyphemus</name>
    <name type="common">Atlantic horseshoe crab</name>
    <dbReference type="NCBI Taxonomy" id="6850"/>
    <lineage>
        <taxon>Eukaryota</taxon>
        <taxon>Metazoa</taxon>
        <taxon>Ecdysozoa</taxon>
        <taxon>Arthropoda</taxon>
        <taxon>Chelicerata</taxon>
        <taxon>Merostomata</taxon>
        <taxon>Xiphosura</taxon>
        <taxon>Limulidae</taxon>
        <taxon>Limulus</taxon>
    </lineage>
</organism>
<dbReference type="InterPro" id="IPR029526">
    <property type="entry name" value="PGBD"/>
</dbReference>
<evidence type="ECO:0000256" key="1">
    <source>
        <dbReference type="SAM" id="MobiDB-lite"/>
    </source>
</evidence>
<sequence length="704" mass="80760">MTENFCVSVKTEQPDDLEQDEIVSVFNVSDDDDQDSSKDDPLSMKKENEFQDEFLHLDSESKGGTEMASEQSLKESSKIVMKKRGYLTMEQLNIVGNASFASEEKGLLSEESETEEIDASVSMPLTQAVYKTKWPRNPEPALLDSVLWTDQDVAGQKSRSDEDIPKTCKSGTTKQRTRTRIRGSKTPRTTVQEKPLICNDSWTWVEVCEGEQPQVTSFVKVEPVLYQANQAVTVMDCFKLFFSIELLSIIVNQTNAYANDKIACQNEPPRKKSNNKWIDVTVEDILAYLGITIAMGLRPYPFISDYWSTYLPFHAPWFTNVMSRERFQAINNYLHFNNSANSLSRTNLNHDKLFKIKPVLDILLKSFETHYHPNMELSIDEQMLGTKSRIGFLQYLPKKPVKWGIKVWVLAEALSGYCLKFKVYTGKKGEMSAEGLADNVVMELMDKYNRQGHWVFMDNFYTSPCLFDKLLAVGTYACGTCKNDRLYFPQELIATKLQRGEAKFFKCGSLTAVKWTDRQDIYALSTLHSATMTTVTKRGRDTEVTKPQLIVDYNKFMGVVDLNDQHASYYSCGRKTIKWYKKLFFRLLDLTIVNAYVLYKKQNNQPALSQKTFRKDLVTALVGPLFQSRPGLSGISFSRTAQELSPLRLTLGRHFPTTLQKGKRKRCRLCLSENKVQMQCKLCLEYLCMRHFEEYHTSATLQRS</sequence>
<protein>
    <submittedName>
        <fullName evidence="4">PiggyBac transposable element-derived protein 4-like isoform X2</fullName>
    </submittedName>
</protein>
<dbReference type="GeneID" id="106465234"/>
<keyword evidence="3" id="KW-1185">Reference proteome</keyword>
<dbReference type="RefSeq" id="XP_022248806.1">
    <property type="nucleotide sequence ID" value="XM_022393098.1"/>
</dbReference>
<feature type="compositionally biased region" description="Basic residues" evidence="1">
    <location>
        <begin position="175"/>
        <end position="185"/>
    </location>
</feature>
<gene>
    <name evidence="4" type="primary">LOC106465234</name>
</gene>
<dbReference type="Pfam" id="PF13843">
    <property type="entry name" value="DDE_Tnp_1_7"/>
    <property type="match status" value="1"/>
</dbReference>
<feature type="domain" description="PiggyBac transposable element-derived protein" evidence="2">
    <location>
        <begin position="235"/>
        <end position="596"/>
    </location>
</feature>